<reference evidence="2" key="1">
    <citation type="submission" date="2023-07" db="EMBL/GenBank/DDBJ databases">
        <authorList>
            <consortium name="AG Swart"/>
            <person name="Singh M."/>
            <person name="Singh A."/>
            <person name="Seah K."/>
            <person name="Emmerich C."/>
        </authorList>
    </citation>
    <scope>NUCLEOTIDE SEQUENCE</scope>
    <source>
        <strain evidence="2">DP1</strain>
    </source>
</reference>
<evidence type="ECO:0000256" key="1">
    <source>
        <dbReference type="SAM" id="MobiDB-lite"/>
    </source>
</evidence>
<dbReference type="AlphaFoldDB" id="A0AAD1U5G3"/>
<feature type="compositionally biased region" description="Basic residues" evidence="1">
    <location>
        <begin position="81"/>
        <end position="93"/>
    </location>
</feature>
<feature type="region of interest" description="Disordered" evidence="1">
    <location>
        <begin position="66"/>
        <end position="96"/>
    </location>
</feature>
<accession>A0AAD1U5G3</accession>
<protein>
    <submittedName>
        <fullName evidence="2">Uncharacterized protein</fullName>
    </submittedName>
</protein>
<evidence type="ECO:0000313" key="3">
    <source>
        <dbReference type="Proteomes" id="UP001295684"/>
    </source>
</evidence>
<dbReference type="EMBL" id="CAMPGE010000622">
    <property type="protein sequence ID" value="CAI2359374.1"/>
    <property type="molecule type" value="Genomic_DNA"/>
</dbReference>
<sequence length="226" mass="26659">MSLKKKKQVSKMMQKNHHPIQARNYGYLGVRLVKHDENEHDKKTNQDSQFCLTNEYIKGNLAKDDTNKISQPLQHKLSETRKRKRSKTVFKRARQPENNENFLEKILFGLSNKKKKTNNCQDSQDTYMRNMDENQISQMESIKNTADKEEISSCISKRPLTAALQRTQSKALKAERYKKVAAQLYKMNTQKKSMFPLKYYSNEKCYKHTRPITARLNSNNHKMMFS</sequence>
<gene>
    <name evidence="2" type="ORF">ECRASSUSDP1_LOCUS663</name>
</gene>
<keyword evidence="3" id="KW-1185">Reference proteome</keyword>
<organism evidence="2 3">
    <name type="scientific">Euplotes crassus</name>
    <dbReference type="NCBI Taxonomy" id="5936"/>
    <lineage>
        <taxon>Eukaryota</taxon>
        <taxon>Sar</taxon>
        <taxon>Alveolata</taxon>
        <taxon>Ciliophora</taxon>
        <taxon>Intramacronucleata</taxon>
        <taxon>Spirotrichea</taxon>
        <taxon>Hypotrichia</taxon>
        <taxon>Euplotida</taxon>
        <taxon>Euplotidae</taxon>
        <taxon>Moneuplotes</taxon>
    </lineage>
</organism>
<dbReference type="Proteomes" id="UP001295684">
    <property type="component" value="Unassembled WGS sequence"/>
</dbReference>
<name>A0AAD1U5G3_EUPCR</name>
<comment type="caution">
    <text evidence="2">The sequence shown here is derived from an EMBL/GenBank/DDBJ whole genome shotgun (WGS) entry which is preliminary data.</text>
</comment>
<evidence type="ECO:0000313" key="2">
    <source>
        <dbReference type="EMBL" id="CAI2359374.1"/>
    </source>
</evidence>
<proteinExistence type="predicted"/>